<keyword evidence="6" id="KW-1185">Reference proteome</keyword>
<dbReference type="InterPro" id="IPR002510">
    <property type="entry name" value="Metalloprtase-TldD/E_N"/>
</dbReference>
<protein>
    <submittedName>
        <fullName evidence="5">Modulator protein</fullName>
    </submittedName>
</protein>
<name>A0A918QG91_9CAUL</name>
<dbReference type="Pfam" id="PF19290">
    <property type="entry name" value="PmbA_TldD_2nd"/>
    <property type="match status" value="1"/>
</dbReference>
<proteinExistence type="inferred from homology"/>
<dbReference type="InterPro" id="IPR045570">
    <property type="entry name" value="Metalloprtase-TldD/E_cen_dom"/>
</dbReference>
<feature type="domain" description="Metalloprotease TldD/E central" evidence="4">
    <location>
        <begin position="133"/>
        <end position="239"/>
    </location>
</feature>
<dbReference type="RefSeq" id="WP_189488673.1">
    <property type="nucleotide sequence ID" value="NZ_BMZB01000006.1"/>
</dbReference>
<dbReference type="Pfam" id="PF19289">
    <property type="entry name" value="PmbA_TldD_3rd"/>
    <property type="match status" value="1"/>
</dbReference>
<evidence type="ECO:0000259" key="3">
    <source>
        <dbReference type="Pfam" id="PF19289"/>
    </source>
</evidence>
<gene>
    <name evidence="5" type="ORF">GCM10011273_33180</name>
</gene>
<dbReference type="PANTHER" id="PTHR43421">
    <property type="entry name" value="METALLOPROTEASE PMBA"/>
    <property type="match status" value="1"/>
</dbReference>
<evidence type="ECO:0000259" key="2">
    <source>
        <dbReference type="Pfam" id="PF01523"/>
    </source>
</evidence>
<feature type="domain" description="Metalloprotease TldD/E C-terminal" evidence="3">
    <location>
        <begin position="246"/>
        <end position="462"/>
    </location>
</feature>
<dbReference type="PANTHER" id="PTHR43421:SF1">
    <property type="entry name" value="METALLOPROTEASE PMBA"/>
    <property type="match status" value="1"/>
</dbReference>
<sequence>MLQTRNITSGNNAHHDPVVTDRLEQVLSAARAAGADAAEVAFAQSRSLSIGVRNGEVETVERDETADLGLRVFIGQKQAVVSVSEFSTQTLQRTVERALIMARISPDDAFTGLADPALLYAPDDNAIDLQLFDPAEMLAEVLRDRALTCEAAGLGLSESITTDSASAGYSHSHWQFLTSDGFSGQQSSSLFFQSARMIATDGAGQMERDGEGRSKRFYTDLPEPVDTGALAAERALSALGARRIDSGKYPVIFDPRVSKSIVSLYLGAISGPAIARGSSYLKDRLHTQLFAPGIHIVDDPFRVRGLASSLFDDEGVRVQKRHLIDNGVLTTWLLNTASARQLGLTSTGHASRGLVGPAGASAHNITLMPGSSSQSDLMRDAGQGLLITSMFGPNVNPDTGDWSVGASGFWFDQGEIKYPVNELTVAGNLIDIFARLIPGSDLEIKGANDAPSLLIDGLSVGGK</sequence>
<evidence type="ECO:0000313" key="5">
    <source>
        <dbReference type="EMBL" id="GGZ43706.1"/>
    </source>
</evidence>
<feature type="domain" description="Metalloprotease TldD/E N-terminal" evidence="2">
    <location>
        <begin position="38"/>
        <end position="102"/>
    </location>
</feature>
<accession>A0A918QG91</accession>
<dbReference type="GO" id="GO:0006508">
    <property type="term" value="P:proteolysis"/>
    <property type="evidence" value="ECO:0007669"/>
    <property type="project" value="InterPro"/>
</dbReference>
<dbReference type="InterPro" id="IPR035068">
    <property type="entry name" value="TldD/PmbA_N"/>
</dbReference>
<evidence type="ECO:0000256" key="1">
    <source>
        <dbReference type="ARBA" id="ARBA00005836"/>
    </source>
</evidence>
<dbReference type="AlphaFoldDB" id="A0A918QG91"/>
<evidence type="ECO:0000313" key="6">
    <source>
        <dbReference type="Proteomes" id="UP000662572"/>
    </source>
</evidence>
<dbReference type="GO" id="GO:0005829">
    <property type="term" value="C:cytosol"/>
    <property type="evidence" value="ECO:0007669"/>
    <property type="project" value="TreeGrafter"/>
</dbReference>
<reference evidence="5" key="2">
    <citation type="submission" date="2020-09" db="EMBL/GenBank/DDBJ databases">
        <authorList>
            <person name="Sun Q."/>
            <person name="Kim S."/>
        </authorList>
    </citation>
    <scope>NUCLEOTIDE SEQUENCE</scope>
    <source>
        <strain evidence="5">KCTC 32296</strain>
    </source>
</reference>
<dbReference type="SUPFAM" id="SSF111283">
    <property type="entry name" value="Putative modulator of DNA gyrase, PmbA/TldD"/>
    <property type="match status" value="1"/>
</dbReference>
<dbReference type="InterPro" id="IPR036059">
    <property type="entry name" value="TldD/PmbA_sf"/>
</dbReference>
<dbReference type="Proteomes" id="UP000662572">
    <property type="component" value="Unassembled WGS sequence"/>
</dbReference>
<evidence type="ECO:0000259" key="4">
    <source>
        <dbReference type="Pfam" id="PF19290"/>
    </source>
</evidence>
<dbReference type="InterPro" id="IPR047657">
    <property type="entry name" value="PmbA"/>
</dbReference>
<comment type="similarity">
    <text evidence="1">Belongs to the peptidase U62 family.</text>
</comment>
<dbReference type="InterPro" id="IPR045569">
    <property type="entry name" value="Metalloprtase-TldD/E_C"/>
</dbReference>
<dbReference type="EMBL" id="BMZB01000006">
    <property type="protein sequence ID" value="GGZ43706.1"/>
    <property type="molecule type" value="Genomic_DNA"/>
</dbReference>
<organism evidence="5 6">
    <name type="scientific">Asticcacaulis endophyticus</name>
    <dbReference type="NCBI Taxonomy" id="1395890"/>
    <lineage>
        <taxon>Bacteria</taxon>
        <taxon>Pseudomonadati</taxon>
        <taxon>Pseudomonadota</taxon>
        <taxon>Alphaproteobacteria</taxon>
        <taxon>Caulobacterales</taxon>
        <taxon>Caulobacteraceae</taxon>
        <taxon>Asticcacaulis</taxon>
    </lineage>
</organism>
<reference evidence="5" key="1">
    <citation type="journal article" date="2014" name="Int. J. Syst. Evol. Microbiol.">
        <title>Complete genome sequence of Corynebacterium casei LMG S-19264T (=DSM 44701T), isolated from a smear-ripened cheese.</title>
        <authorList>
            <consortium name="US DOE Joint Genome Institute (JGI-PGF)"/>
            <person name="Walter F."/>
            <person name="Albersmeier A."/>
            <person name="Kalinowski J."/>
            <person name="Ruckert C."/>
        </authorList>
    </citation>
    <scope>NUCLEOTIDE SEQUENCE</scope>
    <source>
        <strain evidence="5">KCTC 32296</strain>
    </source>
</reference>
<dbReference type="Gene3D" id="3.30.2290.10">
    <property type="entry name" value="PmbA/TldD superfamily"/>
    <property type="match status" value="1"/>
</dbReference>
<comment type="caution">
    <text evidence="5">The sequence shown here is derived from an EMBL/GenBank/DDBJ whole genome shotgun (WGS) entry which is preliminary data.</text>
</comment>
<dbReference type="GO" id="GO:0008237">
    <property type="term" value="F:metallopeptidase activity"/>
    <property type="evidence" value="ECO:0007669"/>
    <property type="project" value="InterPro"/>
</dbReference>
<dbReference type="Pfam" id="PF01523">
    <property type="entry name" value="PmbA_TldD_1st"/>
    <property type="match status" value="1"/>
</dbReference>